<evidence type="ECO:0000313" key="2">
    <source>
        <dbReference type="EMBL" id="KAK2159223.1"/>
    </source>
</evidence>
<dbReference type="Pfam" id="PF00646">
    <property type="entry name" value="F-box"/>
    <property type="match status" value="1"/>
</dbReference>
<dbReference type="GO" id="GO:0000209">
    <property type="term" value="P:protein polyubiquitination"/>
    <property type="evidence" value="ECO:0007669"/>
    <property type="project" value="TreeGrafter"/>
</dbReference>
<sequence>METLAHQWTVDGVMSDLDDIVELILNLLPMISLHQCARVCKKWNTICEKIKKTRNRLVWLLATGNSSEKIQQEIKQQIEGIPMEPKFAFMLCSNQMFEMQLAVPSSSTPRVSRFPRAAKMGRMVITDYLHKVLPPGCPIVGRMSLRCPSSLELENTSAITCLLLPQLHDVVVTHFLITPEKEKLLTPHITSTDTIEPDILIEVLGLPPGKPPKLVLLFETEKPIMISRAIDVDYLLLRCFENIVIAGGYVDDIYPETEIPNADVYCVCLVEWSDIVSVVEWSDIVSVVEWSDIVSVVEWSDIVSVVEWSDIVSVVEWSDIVSVVEWSDIVSVVEWSDIVSVVEWSDIVSVVEWSDIVSVVEWSDIVSVVEWSDIVSVVEWSDIVSVVEWSDIVSVVEWSDIVSVVEWSDIVSVVEWSDIVSVVEWSDIVSVVEWLDIVSVVEWSDIVSVVEWSDIVSVVEWSDIVSVVEWSDIVSVVEWSDIVSVVEWSDIVSVVEWSDIVSAVEWSDIVSVMEWSDIVSVVEWSDIVSVVEWSDIVSVMEWSDIVSVVKCGDSNCVGIAFCGDDVKVASIIVGHNIHTKAEVEQRLKKLKDCHVPTNNRIGLMFACIGRGEHYYREKNVESAVFHSLFPGVPLFGLFGNGEIGYDYLPDYSSPNGDSNYSLFGEYPDDESGFVFDMPAINHSYTTIFVLMSLGDNL</sequence>
<dbReference type="AlphaFoldDB" id="A0AAD9JVI5"/>
<dbReference type="PANTHER" id="PTHR14939">
    <property type="entry name" value="F-BOX ONLY PROTEIN 22"/>
    <property type="match status" value="1"/>
</dbReference>
<dbReference type="Gene3D" id="1.20.1280.50">
    <property type="match status" value="1"/>
</dbReference>
<dbReference type="InterPro" id="IPR019494">
    <property type="entry name" value="FIST_C"/>
</dbReference>
<feature type="domain" description="F-box" evidence="1">
    <location>
        <begin position="17"/>
        <end position="56"/>
    </location>
</feature>
<dbReference type="Proteomes" id="UP001208570">
    <property type="component" value="Unassembled WGS sequence"/>
</dbReference>
<dbReference type="InterPro" id="IPR001810">
    <property type="entry name" value="F-box_dom"/>
</dbReference>
<proteinExistence type="predicted"/>
<dbReference type="Pfam" id="PF10442">
    <property type="entry name" value="FIST_C"/>
    <property type="match status" value="1"/>
</dbReference>
<accession>A0AAD9JVI5</accession>
<dbReference type="InterPro" id="IPR036047">
    <property type="entry name" value="F-box-like_dom_sf"/>
</dbReference>
<comment type="caution">
    <text evidence="2">The sequence shown here is derived from an EMBL/GenBank/DDBJ whole genome shotgun (WGS) entry which is preliminary data.</text>
</comment>
<protein>
    <recommendedName>
        <fullName evidence="1">F-box domain-containing protein</fullName>
    </recommendedName>
</protein>
<reference evidence="2" key="1">
    <citation type="journal article" date="2023" name="Mol. Biol. Evol.">
        <title>Third-Generation Sequencing Reveals the Adaptive Role of the Epigenome in Three Deep-Sea Polychaetes.</title>
        <authorList>
            <person name="Perez M."/>
            <person name="Aroh O."/>
            <person name="Sun Y."/>
            <person name="Lan Y."/>
            <person name="Juniper S.K."/>
            <person name="Young C.R."/>
            <person name="Angers B."/>
            <person name="Qian P.Y."/>
        </authorList>
    </citation>
    <scope>NUCLEOTIDE SEQUENCE</scope>
    <source>
        <strain evidence="2">P08H-3</strain>
    </source>
</reference>
<gene>
    <name evidence="2" type="ORF">LSH36_156g08006</name>
</gene>
<evidence type="ECO:0000313" key="3">
    <source>
        <dbReference type="Proteomes" id="UP001208570"/>
    </source>
</evidence>
<dbReference type="EMBL" id="JAODUP010000156">
    <property type="protein sequence ID" value="KAK2159223.1"/>
    <property type="molecule type" value="Genomic_DNA"/>
</dbReference>
<dbReference type="PANTHER" id="PTHR14939:SF5">
    <property type="entry name" value="F-BOX ONLY PROTEIN 22"/>
    <property type="match status" value="1"/>
</dbReference>
<organism evidence="2 3">
    <name type="scientific">Paralvinella palmiformis</name>
    <dbReference type="NCBI Taxonomy" id="53620"/>
    <lineage>
        <taxon>Eukaryota</taxon>
        <taxon>Metazoa</taxon>
        <taxon>Spiralia</taxon>
        <taxon>Lophotrochozoa</taxon>
        <taxon>Annelida</taxon>
        <taxon>Polychaeta</taxon>
        <taxon>Sedentaria</taxon>
        <taxon>Canalipalpata</taxon>
        <taxon>Terebellida</taxon>
        <taxon>Terebelliformia</taxon>
        <taxon>Alvinellidae</taxon>
        <taxon>Paralvinella</taxon>
    </lineage>
</organism>
<dbReference type="SMART" id="SM00256">
    <property type="entry name" value="FBOX"/>
    <property type="match status" value="1"/>
</dbReference>
<keyword evidence="3" id="KW-1185">Reference proteome</keyword>
<name>A0AAD9JVI5_9ANNE</name>
<dbReference type="GO" id="GO:0032436">
    <property type="term" value="P:positive regulation of proteasomal ubiquitin-dependent protein catabolic process"/>
    <property type="evidence" value="ECO:0007669"/>
    <property type="project" value="TreeGrafter"/>
</dbReference>
<evidence type="ECO:0000259" key="1">
    <source>
        <dbReference type="SMART" id="SM00256"/>
    </source>
</evidence>
<dbReference type="SUPFAM" id="SSF81383">
    <property type="entry name" value="F-box domain"/>
    <property type="match status" value="1"/>
</dbReference>